<reference evidence="1 2" key="1">
    <citation type="submission" date="2018-12" db="EMBL/GenBank/DDBJ databases">
        <title>Draft genome sequence of Xylaria grammica IHI A82.</title>
        <authorList>
            <person name="Buettner E."/>
            <person name="Kellner H."/>
        </authorList>
    </citation>
    <scope>NUCLEOTIDE SEQUENCE [LARGE SCALE GENOMIC DNA]</scope>
    <source>
        <strain evidence="1 2">IHI A82</strain>
    </source>
</reference>
<organism evidence="1 2">
    <name type="scientific">Xylaria grammica</name>
    <dbReference type="NCBI Taxonomy" id="363999"/>
    <lineage>
        <taxon>Eukaryota</taxon>
        <taxon>Fungi</taxon>
        <taxon>Dikarya</taxon>
        <taxon>Ascomycota</taxon>
        <taxon>Pezizomycotina</taxon>
        <taxon>Sordariomycetes</taxon>
        <taxon>Xylariomycetidae</taxon>
        <taxon>Xylariales</taxon>
        <taxon>Xylariaceae</taxon>
        <taxon>Xylaria</taxon>
    </lineage>
</organism>
<accession>A0A439CXA8</accession>
<dbReference type="STRING" id="363999.A0A439CXA8"/>
<evidence type="ECO:0000313" key="1">
    <source>
        <dbReference type="EMBL" id="RWA06843.1"/>
    </source>
</evidence>
<keyword evidence="2" id="KW-1185">Reference proteome</keyword>
<gene>
    <name evidence="1" type="ORF">EKO27_g8271</name>
</gene>
<name>A0A439CXA8_9PEZI</name>
<protein>
    <submittedName>
        <fullName evidence="1">Uncharacterized protein</fullName>
    </submittedName>
</protein>
<sequence>MPVIRISTVARTYSRYKDVLSPIGENGGPGKDIKSLAICGPGGIHAGDATVLADESGRVAQILGLVLEGTADTRDPVVTHETAKGWLANPTRLYDKANNRLEDEAAWIPAFGNVSDPDILSDDLPPNGSNGSIRITSRDILAKTPLYRVRVGINPPPMIEQEASNRF</sequence>
<dbReference type="EMBL" id="RYZI01000303">
    <property type="protein sequence ID" value="RWA06843.1"/>
    <property type="molecule type" value="Genomic_DNA"/>
</dbReference>
<dbReference type="AlphaFoldDB" id="A0A439CXA8"/>
<dbReference type="Proteomes" id="UP000286045">
    <property type="component" value="Unassembled WGS sequence"/>
</dbReference>
<comment type="caution">
    <text evidence="1">The sequence shown here is derived from an EMBL/GenBank/DDBJ whole genome shotgun (WGS) entry which is preliminary data.</text>
</comment>
<evidence type="ECO:0000313" key="2">
    <source>
        <dbReference type="Proteomes" id="UP000286045"/>
    </source>
</evidence>
<proteinExistence type="predicted"/>